<dbReference type="RefSeq" id="WP_073822863.1">
    <property type="nucleotide sequence ID" value="NZ_MQVS01000002.1"/>
</dbReference>
<dbReference type="InterPro" id="IPR029041">
    <property type="entry name" value="FAD-linked_oxidoreductase-like"/>
</dbReference>
<comment type="pathway">
    <text evidence="1">Amino-acid degradation; L-proline degradation into L-glutamate; L-glutamate from L-proline: step 2/2.</text>
</comment>
<keyword evidence="13" id="KW-1185">Reference proteome</keyword>
<evidence type="ECO:0000256" key="9">
    <source>
        <dbReference type="SAM" id="MobiDB-lite"/>
    </source>
</evidence>
<comment type="caution">
    <text evidence="12">The sequence shown here is derived from an EMBL/GenBank/DDBJ whole genome shotgun (WGS) entry which is preliminary data.</text>
</comment>
<evidence type="ECO:0000256" key="6">
    <source>
        <dbReference type="PIRSR" id="PIRSR000197-1"/>
    </source>
</evidence>
<proteinExistence type="inferred from homology"/>
<dbReference type="InterPro" id="IPR015590">
    <property type="entry name" value="Aldehyde_DH_dom"/>
</dbReference>
<evidence type="ECO:0000259" key="10">
    <source>
        <dbReference type="Pfam" id="PF00171"/>
    </source>
</evidence>
<dbReference type="GO" id="GO:0003842">
    <property type="term" value="F:L-glutamate gamma-semialdehyde dehydrogenase activity"/>
    <property type="evidence" value="ECO:0007669"/>
    <property type="project" value="UniProtKB-EC"/>
</dbReference>
<dbReference type="Pfam" id="PF00171">
    <property type="entry name" value="Aldedh"/>
    <property type="match status" value="1"/>
</dbReference>
<dbReference type="GO" id="GO:0010133">
    <property type="term" value="P:L-proline catabolic process to L-glutamate"/>
    <property type="evidence" value="ECO:0007669"/>
    <property type="project" value="InterPro"/>
</dbReference>
<feature type="active site" evidence="6">
    <location>
        <position position="758"/>
    </location>
</feature>
<dbReference type="InterPro" id="IPR025703">
    <property type="entry name" value="Bifunct_PutA"/>
</dbReference>
<dbReference type="PROSITE" id="PS00070">
    <property type="entry name" value="ALDEHYDE_DEHYDR_CYS"/>
    <property type="match status" value="1"/>
</dbReference>
<sequence length="1190" mass="129071">MTTAAAARTEIDQAIMRAGQTAQRWAAAAEQYSATRAAQLLGQALKDADGLDYTVQFVDKVIRPEDLSVAARNLAELAKRTPAFLPSWLKAPARLGGVSGRLLPSVTIPAARYVFRQLVGDLVIDVTDEKLGPAIARLREDGSRLNVNLLGEAVLGDKEAARRLADTFKLLQRDDVDYVSLKVSAVTGPHNPWAHAEVVAEAVERLAPLYDYAAAQPTPKFINLDMEEYRDLDMTIKVFTKLLDRDNCLHLRAGIVLQAYLPDALPAMQRLQEWAAARRARGGAPIKVRVVKGANLAMERVAAEEKGWELVTWESKTATDANYLRVLEWALTPQRMDAVHIGVAGHNLFTLAFAWELAGLRGAREHLDVEMLAGMATPQAAAVRQDVGDLLLYVPVVRPAEYDVAIAYLVRRLEENAAPENFMASIFDIGHDTQAFAKEAERFARAADMWQAEGERRVRPTRQQDRSSETADQLTAAQQDADGRWRFANTPDSDPALPANQRWARQILARVPDSRLGEQTVAEAWIGAADVADVLARATAAGQQWAARPARERAELLHRVGVELARRRGELIEVAAAELGKGLDQADVEVSEAVDFAHYYAERSRELEQLSGATFTPARVTLVTPPWNFPLAIPFGGVAAALAAGCAVVLKPAPTARRCAALIAECLWAAGVPREVMQFVVGQDEEIGQPLVTDPRVERVVLTGASDTAEMFRNWRPDLPLLAETSGKNAIIVTPSADLDLAVKDVVYSAFGHAGQKCSAASLVILVGSAARSKRFKNQLVDAVQSLVVDWPTNPRAQVGPLSELPGDKLTRGLTVLEEGQNWVVRPRQLDDSGRLWSPGVRAGVNAGSEFHLVEYFGPVLGVMRATTLAEAVELQNATQYGLTAGLHSLDAKEINYWLDHVQAGNVYVNRGITGAIVQRQPFGGWKRSAVGNGTKAGGPNYLLAFGTVTPAERTGGEEPLTKPQLRELSRVALPLLEETVAVGVARDLADLERACLTEFDVLHDPTGNASERNILRYLPARATVRAEADAPLADIVRSLGAALAQGSFELNEREDGTRITRQAGGSKTGVPQLLLSTATPVPEALAEFARRYGLDVRTESAEEFRARTKRQLAAPEPGAPAQDVRVRLLGGSGARLLGDLGGSIDVAVWADPVTHCGRVEILPFVHEQAVSITNHRFGNPTPLTRQVLA</sequence>
<dbReference type="InterPro" id="IPR016161">
    <property type="entry name" value="Ald_DH/histidinol_DH"/>
</dbReference>
<accession>A0A1Q5PXG8</accession>
<evidence type="ECO:0000256" key="2">
    <source>
        <dbReference type="ARBA" id="ARBA00012884"/>
    </source>
</evidence>
<evidence type="ECO:0000256" key="8">
    <source>
        <dbReference type="RuleBase" id="RU003345"/>
    </source>
</evidence>
<dbReference type="GO" id="GO:0004657">
    <property type="term" value="F:proline dehydrogenase activity"/>
    <property type="evidence" value="ECO:0007669"/>
    <property type="project" value="InterPro"/>
</dbReference>
<dbReference type="PANTHER" id="PTHR42862:SF1">
    <property type="entry name" value="DELTA-1-PYRROLINE-5-CARBOXYLATE DEHYDROGENASE 2, ISOFORM A-RELATED"/>
    <property type="match status" value="1"/>
</dbReference>
<dbReference type="InterPro" id="IPR002872">
    <property type="entry name" value="Proline_DH_dom"/>
</dbReference>
<dbReference type="Pfam" id="PF01619">
    <property type="entry name" value="Pro_dh"/>
    <property type="match status" value="1"/>
</dbReference>
<feature type="active site" evidence="6 7">
    <location>
        <position position="724"/>
    </location>
</feature>
<dbReference type="Gene3D" id="3.40.309.10">
    <property type="entry name" value="Aldehyde Dehydrogenase, Chain A, domain 2"/>
    <property type="match status" value="1"/>
</dbReference>
<protein>
    <recommendedName>
        <fullName evidence="2">L-glutamate gamma-semialdehyde dehydrogenase</fullName>
        <ecNumber evidence="2">1.2.1.88</ecNumber>
    </recommendedName>
</protein>
<dbReference type="InParanoid" id="A0A1Q5PXG8"/>
<evidence type="ECO:0000256" key="1">
    <source>
        <dbReference type="ARBA" id="ARBA00004786"/>
    </source>
</evidence>
<dbReference type="PANTHER" id="PTHR42862">
    <property type="entry name" value="DELTA-1-PYRROLINE-5-CARBOXYLATE DEHYDROGENASE 1, ISOFORM A-RELATED"/>
    <property type="match status" value="1"/>
</dbReference>
<evidence type="ECO:0000256" key="4">
    <source>
        <dbReference type="ARBA" id="ARBA00023027"/>
    </source>
</evidence>
<dbReference type="Proteomes" id="UP000185612">
    <property type="component" value="Unassembled WGS sequence"/>
</dbReference>
<dbReference type="GO" id="GO:0009898">
    <property type="term" value="C:cytoplasmic side of plasma membrane"/>
    <property type="evidence" value="ECO:0007669"/>
    <property type="project" value="TreeGrafter"/>
</dbReference>
<dbReference type="Gene3D" id="3.40.605.10">
    <property type="entry name" value="Aldehyde Dehydrogenase, Chain A, domain 1"/>
    <property type="match status" value="1"/>
</dbReference>
<dbReference type="InterPro" id="IPR029510">
    <property type="entry name" value="Ald_DH_CS_GLU"/>
</dbReference>
<keyword evidence="3 8" id="KW-0560">Oxidoreductase</keyword>
<evidence type="ECO:0000313" key="12">
    <source>
        <dbReference type="EMBL" id="OKL52303.1"/>
    </source>
</evidence>
<dbReference type="GO" id="GO:0003700">
    <property type="term" value="F:DNA-binding transcription factor activity"/>
    <property type="evidence" value="ECO:0007669"/>
    <property type="project" value="InterPro"/>
</dbReference>
<dbReference type="AlphaFoldDB" id="A0A1Q5PXG8"/>
<dbReference type="InterPro" id="IPR016162">
    <property type="entry name" value="Ald_DH_N"/>
</dbReference>
<evidence type="ECO:0000256" key="3">
    <source>
        <dbReference type="ARBA" id="ARBA00023002"/>
    </source>
</evidence>
<comment type="similarity">
    <text evidence="8">Belongs to the aldehyde dehydrogenase family.</text>
</comment>
<feature type="domain" description="Aldehyde dehydrogenase" evidence="10">
    <location>
        <begin position="526"/>
        <end position="944"/>
    </location>
</feature>
<feature type="compositionally biased region" description="Low complexity" evidence="9">
    <location>
        <begin position="470"/>
        <end position="480"/>
    </location>
</feature>
<reference evidence="13" key="1">
    <citation type="submission" date="2016-12" db="EMBL/GenBank/DDBJ databases">
        <authorList>
            <person name="Meng X."/>
        </authorList>
    </citation>
    <scope>NUCLEOTIDE SEQUENCE [LARGE SCALE GENOMIC DNA]</scope>
    <source>
        <strain evidence="13">DSM 20732</strain>
    </source>
</reference>
<dbReference type="STRING" id="52770.BSZ40_02115"/>
<feature type="region of interest" description="Disordered" evidence="9">
    <location>
        <begin position="453"/>
        <end position="498"/>
    </location>
</feature>
<feature type="compositionally biased region" description="Basic and acidic residues" evidence="9">
    <location>
        <begin position="453"/>
        <end position="469"/>
    </location>
</feature>
<dbReference type="EMBL" id="MQVS01000002">
    <property type="protein sequence ID" value="OKL52303.1"/>
    <property type="molecule type" value="Genomic_DNA"/>
</dbReference>
<dbReference type="InterPro" id="IPR016160">
    <property type="entry name" value="Ald_DH_CS_CYS"/>
</dbReference>
<evidence type="ECO:0000259" key="11">
    <source>
        <dbReference type="Pfam" id="PF01619"/>
    </source>
</evidence>
<feature type="domain" description="Proline dehydrogenase" evidence="11">
    <location>
        <begin position="134"/>
        <end position="424"/>
    </location>
</feature>
<dbReference type="PROSITE" id="PS00687">
    <property type="entry name" value="ALDEHYDE_DEHYDR_GLU"/>
    <property type="match status" value="1"/>
</dbReference>
<gene>
    <name evidence="12" type="ORF">BSZ40_02115</name>
</gene>
<dbReference type="PIRSF" id="PIRSF000197">
    <property type="entry name" value="Bifunct_PutA"/>
    <property type="match status" value="1"/>
</dbReference>
<evidence type="ECO:0000313" key="13">
    <source>
        <dbReference type="Proteomes" id="UP000185612"/>
    </source>
</evidence>
<dbReference type="Gene3D" id="3.20.20.220">
    <property type="match status" value="1"/>
</dbReference>
<organism evidence="12 13">
    <name type="scientific">Buchananella hordeovulneris</name>
    <dbReference type="NCBI Taxonomy" id="52770"/>
    <lineage>
        <taxon>Bacteria</taxon>
        <taxon>Bacillati</taxon>
        <taxon>Actinomycetota</taxon>
        <taxon>Actinomycetes</taxon>
        <taxon>Actinomycetales</taxon>
        <taxon>Actinomycetaceae</taxon>
        <taxon>Buchananella</taxon>
    </lineage>
</organism>
<name>A0A1Q5PXG8_9ACTO</name>
<dbReference type="OrthoDB" id="9812625at2"/>
<keyword evidence="4" id="KW-0520">NAD</keyword>
<evidence type="ECO:0000256" key="5">
    <source>
        <dbReference type="ARBA" id="ARBA00048142"/>
    </source>
</evidence>
<dbReference type="InterPro" id="IPR016163">
    <property type="entry name" value="Ald_DH_C"/>
</dbReference>
<dbReference type="SUPFAM" id="SSF53720">
    <property type="entry name" value="ALDH-like"/>
    <property type="match status" value="1"/>
</dbReference>
<dbReference type="SUPFAM" id="SSF51730">
    <property type="entry name" value="FAD-linked oxidoreductase"/>
    <property type="match status" value="1"/>
</dbReference>
<evidence type="ECO:0000256" key="7">
    <source>
        <dbReference type="PROSITE-ProRule" id="PRU10007"/>
    </source>
</evidence>
<dbReference type="InterPro" id="IPR050485">
    <property type="entry name" value="Proline_metab_enzyme"/>
</dbReference>
<dbReference type="EC" id="1.2.1.88" evidence="2"/>
<comment type="catalytic activity">
    <reaction evidence="5">
        <text>L-glutamate 5-semialdehyde + NAD(+) + H2O = L-glutamate + NADH + 2 H(+)</text>
        <dbReference type="Rhea" id="RHEA:30235"/>
        <dbReference type="ChEBI" id="CHEBI:15377"/>
        <dbReference type="ChEBI" id="CHEBI:15378"/>
        <dbReference type="ChEBI" id="CHEBI:29985"/>
        <dbReference type="ChEBI" id="CHEBI:57540"/>
        <dbReference type="ChEBI" id="CHEBI:57945"/>
        <dbReference type="ChEBI" id="CHEBI:58066"/>
        <dbReference type="EC" id="1.2.1.88"/>
    </reaction>
</comment>